<dbReference type="RefSeq" id="WP_149058277.1">
    <property type="nucleotide sequence ID" value="NZ_VTIK01000017.1"/>
</dbReference>
<gene>
    <name evidence="6" type="ORF">FZW98_14800</name>
</gene>
<name>A0AB74N849_LISMN</name>
<evidence type="ECO:0000256" key="5">
    <source>
        <dbReference type="SAM" id="Phobius"/>
    </source>
</evidence>
<keyword evidence="4 5" id="KW-0472">Membrane</keyword>
<dbReference type="InterPro" id="IPR036640">
    <property type="entry name" value="ABC1_TM_sf"/>
</dbReference>
<dbReference type="SUPFAM" id="SSF90123">
    <property type="entry name" value="ABC transporter transmembrane region"/>
    <property type="match status" value="1"/>
</dbReference>
<feature type="transmembrane region" description="Helical" evidence="5">
    <location>
        <begin position="141"/>
        <end position="162"/>
    </location>
</feature>
<keyword evidence="2 5" id="KW-0812">Transmembrane</keyword>
<sequence length="292" mass="34458">MKNLKEEAVLKVIKFLLSENSENTDAVKNIFLPFNENHLKEYFKQFHIEVDIDTFSFDKLKSDKLNIVITKENEVMIISSFDEETFVIDNKKKKKRKRWKDCDFKKIIHVIAIQISEHSKEKDTFALKEVYEHLKLNRLKLLGICALMFVSSILLIVMSFYFEVIFDLVVVNYLFSYLWPMTFFCFCIILLIGVIYFCTEILLSKYVINIVNQRRNILSAEMNRVVKKEYMPRVMLLLNNVPTRIFTVMLKWFASVPLLFLGILLFNYDFNLFIICLLMGILNILIGIGFSS</sequence>
<evidence type="ECO:0000256" key="3">
    <source>
        <dbReference type="ARBA" id="ARBA00022989"/>
    </source>
</evidence>
<dbReference type="AlphaFoldDB" id="A0AB74N849"/>
<keyword evidence="3 5" id="KW-1133">Transmembrane helix</keyword>
<comment type="subcellular location">
    <subcellularLocation>
        <location evidence="1">Cell membrane</location>
        <topology evidence="1">Multi-pass membrane protein</topology>
    </subcellularLocation>
</comment>
<evidence type="ECO:0000313" key="6">
    <source>
        <dbReference type="EMBL" id="TYU48796.1"/>
    </source>
</evidence>
<feature type="transmembrane region" description="Helical" evidence="5">
    <location>
        <begin position="245"/>
        <end position="266"/>
    </location>
</feature>
<protein>
    <submittedName>
        <fullName evidence="6">Uncharacterized protein</fullName>
    </submittedName>
</protein>
<dbReference type="GO" id="GO:0005524">
    <property type="term" value="F:ATP binding"/>
    <property type="evidence" value="ECO:0007669"/>
    <property type="project" value="InterPro"/>
</dbReference>
<comment type="caution">
    <text evidence="6">The sequence shown here is derived from an EMBL/GenBank/DDBJ whole genome shotgun (WGS) entry which is preliminary data.</text>
</comment>
<dbReference type="Proteomes" id="UP000322220">
    <property type="component" value="Unassembled WGS sequence"/>
</dbReference>
<dbReference type="GO" id="GO:0005886">
    <property type="term" value="C:plasma membrane"/>
    <property type="evidence" value="ECO:0007669"/>
    <property type="project" value="UniProtKB-SubCell"/>
</dbReference>
<feature type="non-terminal residue" evidence="6">
    <location>
        <position position="292"/>
    </location>
</feature>
<evidence type="ECO:0000256" key="2">
    <source>
        <dbReference type="ARBA" id="ARBA00022692"/>
    </source>
</evidence>
<organism evidence="6 7">
    <name type="scientific">Listeria monocytogenes</name>
    <dbReference type="NCBI Taxonomy" id="1639"/>
    <lineage>
        <taxon>Bacteria</taxon>
        <taxon>Bacillati</taxon>
        <taxon>Bacillota</taxon>
        <taxon>Bacilli</taxon>
        <taxon>Bacillales</taxon>
        <taxon>Listeriaceae</taxon>
        <taxon>Listeria</taxon>
    </lineage>
</organism>
<evidence type="ECO:0000256" key="1">
    <source>
        <dbReference type="ARBA" id="ARBA00004651"/>
    </source>
</evidence>
<proteinExistence type="predicted"/>
<reference evidence="6 7" key="1">
    <citation type="submission" date="2019-08" db="EMBL/GenBank/DDBJ databases">
        <title>Soil Listeria distribution.</title>
        <authorList>
            <person name="Liao J."/>
        </authorList>
    </citation>
    <scope>NUCLEOTIDE SEQUENCE [LARGE SCALE GENOMIC DNA]</scope>
    <source>
        <strain evidence="6 7">IN-RH-2-BL1</strain>
    </source>
</reference>
<feature type="transmembrane region" description="Helical" evidence="5">
    <location>
        <begin position="174"/>
        <end position="198"/>
    </location>
</feature>
<accession>A0AB74N849</accession>
<dbReference type="EMBL" id="VTIK01000017">
    <property type="protein sequence ID" value="TYU48796.1"/>
    <property type="molecule type" value="Genomic_DNA"/>
</dbReference>
<evidence type="ECO:0000256" key="4">
    <source>
        <dbReference type="ARBA" id="ARBA00023136"/>
    </source>
</evidence>
<feature type="transmembrane region" description="Helical" evidence="5">
    <location>
        <begin position="272"/>
        <end position="290"/>
    </location>
</feature>
<evidence type="ECO:0000313" key="7">
    <source>
        <dbReference type="Proteomes" id="UP000322220"/>
    </source>
</evidence>